<evidence type="ECO:0000256" key="2">
    <source>
        <dbReference type="ARBA" id="ARBA00023180"/>
    </source>
</evidence>
<dbReference type="PANTHER" id="PTHR10605:SF56">
    <property type="entry name" value="BIFUNCTIONAL HEPARAN SULFATE N-DEACETYLASE_N-SULFOTRANSFERASE"/>
    <property type="match status" value="1"/>
</dbReference>
<evidence type="ECO:0000256" key="3">
    <source>
        <dbReference type="RuleBase" id="RU361155"/>
    </source>
</evidence>
<dbReference type="InterPro" id="IPR000863">
    <property type="entry name" value="Sulfotransferase_dom"/>
</dbReference>
<protein>
    <recommendedName>
        <fullName evidence="3">Sulfotransferase</fullName>
        <ecNumber evidence="3">2.8.2.-</ecNumber>
    </recommendedName>
</protein>
<dbReference type="InterPro" id="IPR037359">
    <property type="entry name" value="NST/OST"/>
</dbReference>
<dbReference type="SUPFAM" id="SSF52540">
    <property type="entry name" value="P-loop containing nucleoside triphosphate hydrolases"/>
    <property type="match status" value="1"/>
</dbReference>
<keyword evidence="7" id="KW-1185">Reference proteome</keyword>
<name>A0ABY8U4V8_TETOB</name>
<dbReference type="PANTHER" id="PTHR10605">
    <property type="entry name" value="HEPARAN SULFATE SULFOTRANSFERASE"/>
    <property type="match status" value="1"/>
</dbReference>
<accession>A0ABY8U4V8</accession>
<comment type="similarity">
    <text evidence="3">Belongs to the sulfotransferase 1 family.</text>
</comment>
<dbReference type="Pfam" id="PF00685">
    <property type="entry name" value="Sulfotransfer_1"/>
    <property type="match status" value="1"/>
</dbReference>
<evidence type="ECO:0000256" key="4">
    <source>
        <dbReference type="SAM" id="MobiDB-lite"/>
    </source>
</evidence>
<sequence>MKCGTSALFHYLNGTVPRSPKAAKEPGASWTPPKFSNDQQFLNGTPASIEYCNRFFSLPDEQRRFHPGIIGSIVTKEVHFFDQEPQQVHSKLPQYFAKFAGVNMSADDPAAGQCSYPRQLGLSSSSAPAMVRMEATVMYMPSRTAAGLVKEILPNTRLVALLREPATRALSSINMVIQRGDFAELKTLNRSSPEYSKVWQWVVVRELRQEMAAVNACLARVDSAAPVRRQVDQMDECMLAGQPKLSERVLDIHLGLYALHLERWLSYFAPEQLLIWSTKAFKEAPWHHMQQLAEWLGLDPSKSKRRGDFLKMHKRSYPDASLPQGFVQELAEFYAPHNERLFVLLEQRGYAAVAAQLRAAWPQELAATIEKLEQQQPQQQEQMQPQQQQQQETY</sequence>
<evidence type="ECO:0000313" key="6">
    <source>
        <dbReference type="EMBL" id="WIA15486.1"/>
    </source>
</evidence>
<evidence type="ECO:0000313" key="7">
    <source>
        <dbReference type="Proteomes" id="UP001244341"/>
    </source>
</evidence>
<feature type="domain" description="Sulfotransferase" evidence="5">
    <location>
        <begin position="147"/>
        <end position="306"/>
    </location>
</feature>
<keyword evidence="1 3" id="KW-0808">Transferase</keyword>
<proteinExistence type="inferred from homology"/>
<evidence type="ECO:0000259" key="5">
    <source>
        <dbReference type="Pfam" id="PF00685"/>
    </source>
</evidence>
<dbReference type="EC" id="2.8.2.-" evidence="3"/>
<feature type="compositionally biased region" description="Low complexity" evidence="4">
    <location>
        <begin position="374"/>
        <end position="394"/>
    </location>
</feature>
<reference evidence="6 7" key="1">
    <citation type="submission" date="2023-05" db="EMBL/GenBank/DDBJ databases">
        <title>A 100% complete, gapless, phased diploid assembly of the Scenedesmus obliquus UTEX 3031 genome.</title>
        <authorList>
            <person name="Biondi T.C."/>
            <person name="Hanschen E.R."/>
            <person name="Kwon T."/>
            <person name="Eng W."/>
            <person name="Kruse C.P.S."/>
            <person name="Koehler S.I."/>
            <person name="Kunde Y."/>
            <person name="Gleasner C.D."/>
            <person name="You Mak K.T."/>
            <person name="Polle J."/>
            <person name="Hovde B.T."/>
            <person name="Starkenburg S.R."/>
        </authorList>
    </citation>
    <scope>NUCLEOTIDE SEQUENCE [LARGE SCALE GENOMIC DNA]</scope>
    <source>
        <strain evidence="6 7">DOE0152z</strain>
    </source>
</reference>
<gene>
    <name evidence="6" type="ORF">OEZ85_002125</name>
</gene>
<feature type="region of interest" description="Disordered" evidence="4">
    <location>
        <begin position="372"/>
        <end position="394"/>
    </location>
</feature>
<dbReference type="InterPro" id="IPR027417">
    <property type="entry name" value="P-loop_NTPase"/>
</dbReference>
<organism evidence="6 7">
    <name type="scientific">Tetradesmus obliquus</name>
    <name type="common">Green alga</name>
    <name type="synonym">Acutodesmus obliquus</name>
    <dbReference type="NCBI Taxonomy" id="3088"/>
    <lineage>
        <taxon>Eukaryota</taxon>
        <taxon>Viridiplantae</taxon>
        <taxon>Chlorophyta</taxon>
        <taxon>core chlorophytes</taxon>
        <taxon>Chlorophyceae</taxon>
        <taxon>CS clade</taxon>
        <taxon>Sphaeropleales</taxon>
        <taxon>Scenedesmaceae</taxon>
        <taxon>Tetradesmus</taxon>
    </lineage>
</organism>
<keyword evidence="2" id="KW-0325">Glycoprotein</keyword>
<dbReference type="EMBL" id="CP126213">
    <property type="protein sequence ID" value="WIA15486.1"/>
    <property type="molecule type" value="Genomic_DNA"/>
</dbReference>
<dbReference type="Proteomes" id="UP001244341">
    <property type="component" value="Chromosome 6b"/>
</dbReference>
<dbReference type="Gene3D" id="3.40.50.300">
    <property type="entry name" value="P-loop containing nucleotide triphosphate hydrolases"/>
    <property type="match status" value="1"/>
</dbReference>
<evidence type="ECO:0000256" key="1">
    <source>
        <dbReference type="ARBA" id="ARBA00022679"/>
    </source>
</evidence>